<protein>
    <submittedName>
        <fullName evidence="1">Putative transcriptional regulator</fullName>
    </submittedName>
</protein>
<keyword evidence="2" id="KW-1185">Reference proteome</keyword>
<dbReference type="EMBL" id="JACHGW010000005">
    <property type="protein sequence ID" value="MBB6052945.1"/>
    <property type="molecule type" value="Genomic_DNA"/>
</dbReference>
<dbReference type="AlphaFoldDB" id="A0A7W9SV76"/>
<sequence length="99" mass="10836">MTLTLEIPDDLLPRLAAMPEKDRQSYTLAALRLAAIYGPTQEPDPVFTSEQLASIGRGLEQLDAGEGIDGDLVMAELYAEAGLENPPVFNRGNPRRRRA</sequence>
<gene>
    <name evidence="1" type="ORF">HNQ39_004777</name>
</gene>
<dbReference type="Proteomes" id="UP000520814">
    <property type="component" value="Unassembled WGS sequence"/>
</dbReference>
<reference evidence="1 2" key="1">
    <citation type="submission" date="2020-08" db="EMBL/GenBank/DDBJ databases">
        <title>Genomic Encyclopedia of Type Strains, Phase IV (KMG-IV): sequencing the most valuable type-strain genomes for metagenomic binning, comparative biology and taxonomic classification.</title>
        <authorList>
            <person name="Goeker M."/>
        </authorList>
    </citation>
    <scope>NUCLEOTIDE SEQUENCE [LARGE SCALE GENOMIC DNA]</scope>
    <source>
        <strain evidence="1 2">DSM 23562</strain>
    </source>
</reference>
<comment type="caution">
    <text evidence="1">The sequence shown here is derived from an EMBL/GenBank/DDBJ whole genome shotgun (WGS) entry which is preliminary data.</text>
</comment>
<organism evidence="1 2">
    <name type="scientific">Armatimonas rosea</name>
    <dbReference type="NCBI Taxonomy" id="685828"/>
    <lineage>
        <taxon>Bacteria</taxon>
        <taxon>Bacillati</taxon>
        <taxon>Armatimonadota</taxon>
        <taxon>Armatimonadia</taxon>
        <taxon>Armatimonadales</taxon>
        <taxon>Armatimonadaceae</taxon>
        <taxon>Armatimonas</taxon>
    </lineage>
</organism>
<evidence type="ECO:0000313" key="1">
    <source>
        <dbReference type="EMBL" id="MBB6052945.1"/>
    </source>
</evidence>
<proteinExistence type="predicted"/>
<evidence type="ECO:0000313" key="2">
    <source>
        <dbReference type="Proteomes" id="UP000520814"/>
    </source>
</evidence>
<dbReference type="RefSeq" id="WP_184202758.1">
    <property type="nucleotide sequence ID" value="NZ_JACHGW010000005.1"/>
</dbReference>
<name>A0A7W9SV76_ARMRO</name>
<accession>A0A7W9SV76</accession>